<organism evidence="2 3">
    <name type="scientific">Gemmatimonas aurantiaca</name>
    <dbReference type="NCBI Taxonomy" id="173480"/>
    <lineage>
        <taxon>Bacteria</taxon>
        <taxon>Pseudomonadati</taxon>
        <taxon>Gemmatimonadota</taxon>
        <taxon>Gemmatimonadia</taxon>
        <taxon>Gemmatimonadales</taxon>
        <taxon>Gemmatimonadaceae</taxon>
        <taxon>Gemmatimonas</taxon>
    </lineage>
</organism>
<dbReference type="EMBL" id="DPIY01000011">
    <property type="protein sequence ID" value="HCT58799.1"/>
    <property type="molecule type" value="Genomic_DNA"/>
</dbReference>
<sequence length="253" mass="27947">MVPIHSIQSRLVCLAASCVLLGAGNVDAQILRGTARTQGSDRPIENARITALLTDGRGVGATTTDDRGRFHLRVSSSGAPFVVTVTRLGMRPTTSNSIMAGERDTLDVDFNVHEEGIVTDTMKVVAAPRLNEIRLQEAKRRGWKVFSPIEIAETRERVNSFEDLLRSTGYPGLIISPRRDDCIRSTRLNRCITVVVDGVPLSGTNPLINPRDVYFMAVLSPSQAQLQFGERAFYGALVVYTRAYGDKYERDRH</sequence>
<evidence type="ECO:0000256" key="1">
    <source>
        <dbReference type="SAM" id="SignalP"/>
    </source>
</evidence>
<accession>A0A3D4VCF0</accession>
<evidence type="ECO:0000313" key="3">
    <source>
        <dbReference type="Proteomes" id="UP000264071"/>
    </source>
</evidence>
<protein>
    <submittedName>
        <fullName evidence="2">Carboxypeptidase regulatory-like domain-containing protein</fullName>
    </submittedName>
</protein>
<dbReference type="Pfam" id="PF13620">
    <property type="entry name" value="CarboxypepD_reg"/>
    <property type="match status" value="1"/>
</dbReference>
<keyword evidence="2" id="KW-0121">Carboxypeptidase</keyword>
<feature type="chain" id="PRO_5017729231" evidence="1">
    <location>
        <begin position="29"/>
        <end position="253"/>
    </location>
</feature>
<dbReference type="SUPFAM" id="SSF49464">
    <property type="entry name" value="Carboxypeptidase regulatory domain-like"/>
    <property type="match status" value="1"/>
</dbReference>
<dbReference type="Proteomes" id="UP000264071">
    <property type="component" value="Unassembled WGS sequence"/>
</dbReference>
<proteinExistence type="predicted"/>
<dbReference type="Gene3D" id="2.60.40.1120">
    <property type="entry name" value="Carboxypeptidase-like, regulatory domain"/>
    <property type="match status" value="1"/>
</dbReference>
<keyword evidence="2" id="KW-0645">Protease</keyword>
<feature type="signal peptide" evidence="1">
    <location>
        <begin position="1"/>
        <end position="28"/>
    </location>
</feature>
<dbReference type="InterPro" id="IPR008969">
    <property type="entry name" value="CarboxyPept-like_regulatory"/>
</dbReference>
<evidence type="ECO:0000313" key="2">
    <source>
        <dbReference type="EMBL" id="HCT58799.1"/>
    </source>
</evidence>
<dbReference type="GO" id="GO:0004180">
    <property type="term" value="F:carboxypeptidase activity"/>
    <property type="evidence" value="ECO:0007669"/>
    <property type="project" value="UniProtKB-KW"/>
</dbReference>
<gene>
    <name evidence="2" type="ORF">DGD08_16480</name>
</gene>
<name>A0A3D4VCF0_9BACT</name>
<keyword evidence="2" id="KW-0378">Hydrolase</keyword>
<dbReference type="AlphaFoldDB" id="A0A3D4VCF0"/>
<comment type="caution">
    <text evidence="2">The sequence shown here is derived from an EMBL/GenBank/DDBJ whole genome shotgun (WGS) entry which is preliminary data.</text>
</comment>
<reference evidence="2 3" key="1">
    <citation type="journal article" date="2018" name="Nat. Biotechnol.">
        <title>A standardized bacterial taxonomy based on genome phylogeny substantially revises the tree of life.</title>
        <authorList>
            <person name="Parks D.H."/>
            <person name="Chuvochina M."/>
            <person name="Waite D.W."/>
            <person name="Rinke C."/>
            <person name="Skarshewski A."/>
            <person name="Chaumeil P.A."/>
            <person name="Hugenholtz P."/>
        </authorList>
    </citation>
    <scope>NUCLEOTIDE SEQUENCE [LARGE SCALE GENOMIC DNA]</scope>
    <source>
        <strain evidence="2">UBA8844</strain>
    </source>
</reference>
<keyword evidence="1" id="KW-0732">Signal</keyword>